<evidence type="ECO:0000313" key="2">
    <source>
        <dbReference type="EMBL" id="CAK0874675.1"/>
    </source>
</evidence>
<reference evidence="2" key="1">
    <citation type="submission" date="2023-10" db="EMBL/GenBank/DDBJ databases">
        <authorList>
            <person name="Chen Y."/>
            <person name="Shah S."/>
            <person name="Dougan E. K."/>
            <person name="Thang M."/>
            <person name="Chan C."/>
        </authorList>
    </citation>
    <scope>NUCLEOTIDE SEQUENCE [LARGE SCALE GENOMIC DNA]</scope>
</reference>
<proteinExistence type="predicted"/>
<evidence type="ECO:0000256" key="1">
    <source>
        <dbReference type="SAM" id="MobiDB-lite"/>
    </source>
</evidence>
<sequence length="156" mass="16948">MKAMAVYEPSERVLGLTRLLKCRAFRVVPPRGCSRACPCASEEYMDTPGVMTCFIVDRCTSDGCRICPVLLRTELLFDLPSHLRVKACECQLDAFMAMLSDIGQLEEWRSRWCDVASTVAAQSALGESQRRAGASGSGRVVGRGSPPRAPLFGAAS</sequence>
<comment type="caution">
    <text evidence="2">The sequence shown here is derived from an EMBL/GenBank/DDBJ whole genome shotgun (WGS) entry which is preliminary data.</text>
</comment>
<name>A0ABN9VP59_9DINO</name>
<evidence type="ECO:0000313" key="3">
    <source>
        <dbReference type="Proteomes" id="UP001189429"/>
    </source>
</evidence>
<accession>A0ABN9VP59</accession>
<feature type="region of interest" description="Disordered" evidence="1">
    <location>
        <begin position="130"/>
        <end position="156"/>
    </location>
</feature>
<dbReference type="EMBL" id="CAUYUJ010017419">
    <property type="protein sequence ID" value="CAK0874675.1"/>
    <property type="molecule type" value="Genomic_DNA"/>
</dbReference>
<gene>
    <name evidence="2" type="ORF">PCOR1329_LOCUS59504</name>
</gene>
<dbReference type="Proteomes" id="UP001189429">
    <property type="component" value="Unassembled WGS sequence"/>
</dbReference>
<keyword evidence="3" id="KW-1185">Reference proteome</keyword>
<organism evidence="2 3">
    <name type="scientific">Prorocentrum cordatum</name>
    <dbReference type="NCBI Taxonomy" id="2364126"/>
    <lineage>
        <taxon>Eukaryota</taxon>
        <taxon>Sar</taxon>
        <taxon>Alveolata</taxon>
        <taxon>Dinophyceae</taxon>
        <taxon>Prorocentrales</taxon>
        <taxon>Prorocentraceae</taxon>
        <taxon>Prorocentrum</taxon>
    </lineage>
</organism>
<protein>
    <submittedName>
        <fullName evidence="2">Uncharacterized protein</fullName>
    </submittedName>
</protein>